<feature type="region of interest" description="Disordered" evidence="1">
    <location>
        <begin position="270"/>
        <end position="335"/>
    </location>
</feature>
<accession>I1HSJ2</accession>
<reference evidence="2" key="2">
    <citation type="submission" date="2017-06" db="EMBL/GenBank/DDBJ databases">
        <title>WGS assembly of Brachypodium distachyon.</title>
        <authorList>
            <consortium name="The International Brachypodium Initiative"/>
            <person name="Lucas S."/>
            <person name="Harmon-Smith M."/>
            <person name="Lail K."/>
            <person name="Tice H."/>
            <person name="Grimwood J."/>
            <person name="Bruce D."/>
            <person name="Barry K."/>
            <person name="Shu S."/>
            <person name="Lindquist E."/>
            <person name="Wang M."/>
            <person name="Pitluck S."/>
            <person name="Vogel J.P."/>
            <person name="Garvin D.F."/>
            <person name="Mockler T.C."/>
            <person name="Schmutz J."/>
            <person name="Rokhsar D."/>
            <person name="Bevan M.W."/>
        </authorList>
    </citation>
    <scope>NUCLEOTIDE SEQUENCE</scope>
    <source>
        <strain evidence="2">Bd21</strain>
    </source>
</reference>
<dbReference type="GeneID" id="100838767"/>
<keyword evidence="4" id="KW-1185">Reference proteome</keyword>
<evidence type="ECO:0000256" key="1">
    <source>
        <dbReference type="SAM" id="MobiDB-lite"/>
    </source>
</evidence>
<dbReference type="EMBL" id="CM000881">
    <property type="protein sequence ID" value="KQK10189.1"/>
    <property type="molecule type" value="Genomic_DNA"/>
</dbReference>
<dbReference type="RefSeq" id="XP_003564411.1">
    <property type="nucleotide sequence ID" value="XM_003564363.4"/>
</dbReference>
<protein>
    <submittedName>
        <fullName evidence="2 3">Uncharacterized protein</fullName>
    </submittedName>
</protein>
<evidence type="ECO:0000313" key="4">
    <source>
        <dbReference type="Proteomes" id="UP000008810"/>
    </source>
</evidence>
<dbReference type="FunCoup" id="I1HSJ2">
    <property type="interactions" value="162"/>
</dbReference>
<dbReference type="Gramene" id="KQK10189">
    <property type="protein sequence ID" value="KQK10189"/>
    <property type="gene ID" value="BRADI_2g52560v3"/>
</dbReference>
<dbReference type="OMA" id="WINGIGI"/>
<feature type="compositionally biased region" description="Basic and acidic residues" evidence="1">
    <location>
        <begin position="1"/>
        <end position="16"/>
    </location>
</feature>
<dbReference type="STRING" id="15368.I1HSJ2"/>
<dbReference type="PANTHER" id="PTHR34567:SF3">
    <property type="entry name" value="FK506-BINDING-LIKE PROTEIN"/>
    <property type="match status" value="1"/>
</dbReference>
<dbReference type="KEGG" id="bdi:100838767"/>
<evidence type="ECO:0000313" key="3">
    <source>
        <dbReference type="EnsemblPlants" id="KQK10189"/>
    </source>
</evidence>
<reference evidence="2 3" key="1">
    <citation type="journal article" date="2010" name="Nature">
        <title>Genome sequencing and analysis of the model grass Brachypodium distachyon.</title>
        <authorList>
            <consortium name="International Brachypodium Initiative"/>
        </authorList>
    </citation>
    <scope>NUCLEOTIDE SEQUENCE [LARGE SCALE GENOMIC DNA]</scope>
    <source>
        <strain evidence="2 3">Bd21</strain>
    </source>
</reference>
<dbReference type="OrthoDB" id="1899291at2759"/>
<dbReference type="PANTHER" id="PTHR34567">
    <property type="entry name" value="FK506-BINDING-LIKE PROTEIN"/>
    <property type="match status" value="1"/>
</dbReference>
<sequence>MAAERRPSYRDRDRTAPGESGKYWRAPRSQSHGGGNFSVPLWEKKFCTDACAIPWGKLCETKRLMSLYKNIVDWKDSAAFEAFNDAKARFCALYHDQPCDIPLPDPNMFIDTVNPDEHVDPELVADLERSRRAVPKMDIAAADCWDSFIFTDKPVPATGWGDGETSNTTGQKCSVNWDNHEEQLIEVHCRQSSVNWDNYGPDNYASQPAQTFVQQSSGNWDMYVEQRGQTSSWGAPILPSTSNWDMNDESLHAWNGDHCWGSAAIQTDSDNHGDNYDVSDSQGRSYGHWRRRNNESGRRSSRNRDRGGSISSKVMKSKYQADEHNSSSNGWRHCRVRDNTPYSYEHPGYTNQSLAM</sequence>
<dbReference type="eggNOG" id="ENOG502S3FN">
    <property type="taxonomic scope" value="Eukaryota"/>
</dbReference>
<evidence type="ECO:0000313" key="2">
    <source>
        <dbReference type="EMBL" id="KQK10189.1"/>
    </source>
</evidence>
<feature type="compositionally biased region" description="Basic and acidic residues" evidence="1">
    <location>
        <begin position="292"/>
        <end position="307"/>
    </location>
</feature>
<dbReference type="AlphaFoldDB" id="I1HSJ2"/>
<dbReference type="EnsemblPlants" id="KQK10189">
    <property type="protein sequence ID" value="KQK10189"/>
    <property type="gene ID" value="BRADI_2g52560v3"/>
</dbReference>
<proteinExistence type="predicted"/>
<dbReference type="HOGENOM" id="CLU_036258_1_0_1"/>
<reference evidence="3" key="3">
    <citation type="submission" date="2018-08" db="UniProtKB">
        <authorList>
            <consortium name="EnsemblPlants"/>
        </authorList>
    </citation>
    <scope>IDENTIFICATION</scope>
    <source>
        <strain evidence="3">cv. Bd21</strain>
    </source>
</reference>
<name>I1HSJ2_BRADI</name>
<organism evidence="2">
    <name type="scientific">Brachypodium distachyon</name>
    <name type="common">Purple false brome</name>
    <name type="synonym">Trachynia distachya</name>
    <dbReference type="NCBI Taxonomy" id="15368"/>
    <lineage>
        <taxon>Eukaryota</taxon>
        <taxon>Viridiplantae</taxon>
        <taxon>Streptophyta</taxon>
        <taxon>Embryophyta</taxon>
        <taxon>Tracheophyta</taxon>
        <taxon>Spermatophyta</taxon>
        <taxon>Magnoliopsida</taxon>
        <taxon>Liliopsida</taxon>
        <taxon>Poales</taxon>
        <taxon>Poaceae</taxon>
        <taxon>BOP clade</taxon>
        <taxon>Pooideae</taxon>
        <taxon>Stipodae</taxon>
        <taxon>Brachypodieae</taxon>
        <taxon>Brachypodium</taxon>
    </lineage>
</organism>
<dbReference type="Proteomes" id="UP000008810">
    <property type="component" value="Chromosome 2"/>
</dbReference>
<gene>
    <name evidence="3" type="primary">LOC100838767</name>
    <name evidence="2" type="ORF">BRADI_2g52560v3</name>
</gene>
<feature type="region of interest" description="Disordered" evidence="1">
    <location>
        <begin position="1"/>
        <end position="33"/>
    </location>
</feature>